<dbReference type="InterPro" id="IPR016032">
    <property type="entry name" value="Sig_transdc_resp-reg_C-effctor"/>
</dbReference>
<evidence type="ECO:0000256" key="2">
    <source>
        <dbReference type="ARBA" id="ARBA00023125"/>
    </source>
</evidence>
<dbReference type="InterPro" id="IPR003593">
    <property type="entry name" value="AAA+_ATPase"/>
</dbReference>
<feature type="domain" description="HTH luxR-type" evidence="4">
    <location>
        <begin position="832"/>
        <end position="897"/>
    </location>
</feature>
<accession>A0A8J3ZAJ2</accession>
<dbReference type="InterPro" id="IPR027417">
    <property type="entry name" value="P-loop_NTPase"/>
</dbReference>
<dbReference type="SUPFAM" id="SSF48452">
    <property type="entry name" value="TPR-like"/>
    <property type="match status" value="1"/>
</dbReference>
<dbReference type="Gene3D" id="1.25.40.10">
    <property type="entry name" value="Tetratricopeptide repeat domain"/>
    <property type="match status" value="1"/>
</dbReference>
<dbReference type="CDD" id="cd06170">
    <property type="entry name" value="LuxR_C_like"/>
    <property type="match status" value="1"/>
</dbReference>
<dbReference type="SUPFAM" id="SSF46894">
    <property type="entry name" value="C-terminal effector domain of the bipartite response regulators"/>
    <property type="match status" value="1"/>
</dbReference>
<dbReference type="GO" id="GO:0006355">
    <property type="term" value="P:regulation of DNA-templated transcription"/>
    <property type="evidence" value="ECO:0007669"/>
    <property type="project" value="InterPro"/>
</dbReference>
<dbReference type="Pfam" id="PF25873">
    <property type="entry name" value="WHD_MalT"/>
    <property type="match status" value="1"/>
</dbReference>
<evidence type="ECO:0000313" key="5">
    <source>
        <dbReference type="EMBL" id="GIJ59328.1"/>
    </source>
</evidence>
<dbReference type="Proteomes" id="UP000612585">
    <property type="component" value="Unassembled WGS sequence"/>
</dbReference>
<comment type="caution">
    <text evidence="5">The sequence shown here is derived from an EMBL/GenBank/DDBJ whole genome shotgun (WGS) entry which is preliminary data.</text>
</comment>
<dbReference type="Gene3D" id="1.10.10.10">
    <property type="entry name" value="Winged helix-like DNA-binding domain superfamily/Winged helix DNA-binding domain"/>
    <property type="match status" value="1"/>
</dbReference>
<dbReference type="SMART" id="SM00382">
    <property type="entry name" value="AAA"/>
    <property type="match status" value="1"/>
</dbReference>
<dbReference type="Pfam" id="PF00196">
    <property type="entry name" value="GerE"/>
    <property type="match status" value="1"/>
</dbReference>
<dbReference type="PROSITE" id="PS00622">
    <property type="entry name" value="HTH_LUXR_1"/>
    <property type="match status" value="1"/>
</dbReference>
<protein>
    <submittedName>
        <fullName evidence="5">LuxR family transcriptional regulator</fullName>
    </submittedName>
</protein>
<name>A0A8J3ZAJ2_9ACTN</name>
<dbReference type="AlphaFoldDB" id="A0A8J3ZAJ2"/>
<dbReference type="SMART" id="SM00421">
    <property type="entry name" value="HTH_LUXR"/>
    <property type="match status" value="1"/>
</dbReference>
<dbReference type="PANTHER" id="PTHR44688">
    <property type="entry name" value="DNA-BINDING TRANSCRIPTIONAL ACTIVATOR DEVR_DOSR"/>
    <property type="match status" value="1"/>
</dbReference>
<keyword evidence="1" id="KW-0805">Transcription regulation</keyword>
<keyword evidence="3" id="KW-0804">Transcription</keyword>
<keyword evidence="6" id="KW-1185">Reference proteome</keyword>
<dbReference type="InterPro" id="IPR036388">
    <property type="entry name" value="WH-like_DNA-bd_sf"/>
</dbReference>
<evidence type="ECO:0000256" key="1">
    <source>
        <dbReference type="ARBA" id="ARBA00023015"/>
    </source>
</evidence>
<dbReference type="PRINTS" id="PR00038">
    <property type="entry name" value="HTHLUXR"/>
</dbReference>
<gene>
    <name evidence="5" type="ORF">Vau01_068440</name>
</gene>
<proteinExistence type="predicted"/>
<reference evidence="5" key="1">
    <citation type="submission" date="2021-01" db="EMBL/GenBank/DDBJ databases">
        <title>Whole genome shotgun sequence of Virgisporangium aurantiacum NBRC 16421.</title>
        <authorList>
            <person name="Komaki H."/>
            <person name="Tamura T."/>
        </authorList>
    </citation>
    <scope>NUCLEOTIDE SEQUENCE</scope>
    <source>
        <strain evidence="5">NBRC 16421</strain>
    </source>
</reference>
<dbReference type="InterPro" id="IPR041617">
    <property type="entry name" value="TPR_MalT"/>
</dbReference>
<keyword evidence="2" id="KW-0238">DNA-binding</keyword>
<dbReference type="RefSeq" id="WP_204001263.1">
    <property type="nucleotide sequence ID" value="NZ_BOPG01000045.1"/>
</dbReference>
<dbReference type="SUPFAM" id="SSF52540">
    <property type="entry name" value="P-loop containing nucleoside triphosphate hydrolases"/>
    <property type="match status" value="1"/>
</dbReference>
<evidence type="ECO:0000256" key="3">
    <source>
        <dbReference type="ARBA" id="ARBA00023163"/>
    </source>
</evidence>
<evidence type="ECO:0000259" key="4">
    <source>
        <dbReference type="PROSITE" id="PS50043"/>
    </source>
</evidence>
<dbReference type="InterPro" id="IPR059106">
    <property type="entry name" value="WHD_MalT"/>
</dbReference>
<dbReference type="PROSITE" id="PS50043">
    <property type="entry name" value="HTH_LUXR_2"/>
    <property type="match status" value="1"/>
</dbReference>
<organism evidence="5 6">
    <name type="scientific">Virgisporangium aurantiacum</name>
    <dbReference type="NCBI Taxonomy" id="175570"/>
    <lineage>
        <taxon>Bacteria</taxon>
        <taxon>Bacillati</taxon>
        <taxon>Actinomycetota</taxon>
        <taxon>Actinomycetes</taxon>
        <taxon>Micromonosporales</taxon>
        <taxon>Micromonosporaceae</taxon>
        <taxon>Virgisporangium</taxon>
    </lineage>
</organism>
<dbReference type="PANTHER" id="PTHR44688:SF16">
    <property type="entry name" value="DNA-BINDING TRANSCRIPTIONAL ACTIVATOR DEVR_DOSR"/>
    <property type="match status" value="1"/>
</dbReference>
<evidence type="ECO:0000313" key="6">
    <source>
        <dbReference type="Proteomes" id="UP000612585"/>
    </source>
</evidence>
<dbReference type="InterPro" id="IPR011990">
    <property type="entry name" value="TPR-like_helical_dom_sf"/>
</dbReference>
<dbReference type="EMBL" id="BOPG01000045">
    <property type="protein sequence ID" value="GIJ59328.1"/>
    <property type="molecule type" value="Genomic_DNA"/>
</dbReference>
<dbReference type="Pfam" id="PF17874">
    <property type="entry name" value="TPR_MalT"/>
    <property type="match status" value="1"/>
</dbReference>
<dbReference type="GO" id="GO:0003677">
    <property type="term" value="F:DNA binding"/>
    <property type="evidence" value="ECO:0007669"/>
    <property type="project" value="UniProtKB-KW"/>
</dbReference>
<dbReference type="InterPro" id="IPR000792">
    <property type="entry name" value="Tscrpt_reg_LuxR_C"/>
</dbReference>
<sequence length="900" mass="94597">MGRIPSVAGGLLLATKLFVPRPRADLVPRPRLITRLNAGLAAGRCSLLSAPAGAGKTSLLAAWLAQLDRPAAWLTLDDRDQTADQVLRYLVAACQVFAPACGRKASAWLEAQPPPRAEVVVTELVNDLAALPSPGVLVLDDYHVVRDPAVHAAVVFLLDHLPPSLHLVIAGREDPPLPLPQLRARRHLVEVRAPDLSFSVAEAAALLAGLCLPAAQVTVLVERTEGWAAGLQLAGLALHDRPDPAAVVSAFTGGHRLVADYLLAEVLERQPPATRRFLLATSVLDRLCAPLCDTLVETALVETADSQEILEGLERANLFLVPLDDERVWYRFHRLFADASRARLVREAGPEAVAALHRRAGAWFGRHELLPEAIGHALAGGAAEDAVPWIEALTPTMFATMSVHRRLADWLAALPDPVVRSRPLLCLARAWLLIHRVELQPATAWIEAAEAALTPDDAAASALTPDDVAARGAVAATRAYLATVAPDAAPEQAVTWAEQALADLPPAETAYRSIAGVSLGQAALALGRLDGAERAFAGAATANRAAGLAQGDLTATTQQVSVLRLRGARREALATGQAALAQARDQVVPSIVGRLQTALADALLDANDLDAALPLAMDGLAAPREFGNAPPLVLLASLPVVRLRLAEGDPAGAEAVLAEVRPLVRHGPYAMVAHLLAAAEARIRLATDDGAGAVDWAAAVAWDGPVGPAALADLLRFGPAAVEATGVTPARVLLARGRATGDADLLDRAQRHLDAAGRLADECGLGWLRPRVAMLRALLADARGDSRGALGSLTAAVAEAEREGVVRPFLDEGEPMAALLADLRGARPAGHRTALAEPLTERELEVLRLLAAGHSNAGIATALFVELSTVKTHLIHLYGKLGVHSRTRAVARARALGLLN</sequence>